<feature type="region of interest" description="Disordered" evidence="1">
    <location>
        <begin position="49"/>
        <end position="162"/>
    </location>
</feature>
<evidence type="ECO:0000256" key="2">
    <source>
        <dbReference type="SAM" id="Phobius"/>
    </source>
</evidence>
<keyword evidence="4" id="KW-1185">Reference proteome</keyword>
<reference evidence="3 4" key="1">
    <citation type="journal article" date="2014" name="Genome Announc.">
        <title>Draft Genome Sequence of Lutibaculum baratangense Strain AMV1T, Isolated from a Mud Volcano in Andamans, India.</title>
        <authorList>
            <person name="Singh A."/>
            <person name="Sreenivas A."/>
            <person name="Sathyanarayana Reddy G."/>
            <person name="Pinnaka A.K."/>
            <person name="Shivaji S."/>
        </authorList>
    </citation>
    <scope>NUCLEOTIDE SEQUENCE [LARGE SCALE GENOMIC DNA]</scope>
    <source>
        <strain evidence="3 4">AMV1</strain>
    </source>
</reference>
<evidence type="ECO:0000313" key="3">
    <source>
        <dbReference type="EMBL" id="ESR23435.1"/>
    </source>
</evidence>
<evidence type="ECO:0000313" key="4">
    <source>
        <dbReference type="Proteomes" id="UP000017819"/>
    </source>
</evidence>
<accession>V4RJM2</accession>
<dbReference type="AlphaFoldDB" id="V4RJM2"/>
<feature type="transmembrane region" description="Helical" evidence="2">
    <location>
        <begin position="18"/>
        <end position="37"/>
    </location>
</feature>
<dbReference type="EMBL" id="AWXZ01000039">
    <property type="protein sequence ID" value="ESR23435.1"/>
    <property type="molecule type" value="Genomic_DNA"/>
</dbReference>
<feature type="compositionally biased region" description="Basic and acidic residues" evidence="1">
    <location>
        <begin position="87"/>
        <end position="99"/>
    </location>
</feature>
<sequence length="162" mass="16619">MSEQDHGPRGGPGRTTSWLVAGSAAALIAVLAFGWAGSGDEEMEIAQTNPAIESPDAADVSESGVIDENTESSVAQPDAADAVGEAAAKDVEEAVRDAGEAVSAGPPSPAEVDPEDTRVADEAARENRIIQQRAEEDPEAGTVPEAQRVVEDLDGAEDEAAR</sequence>
<organism evidence="3 4">
    <name type="scientific">Lutibaculum baratangense AMV1</name>
    <dbReference type="NCBI Taxonomy" id="631454"/>
    <lineage>
        <taxon>Bacteria</taxon>
        <taxon>Pseudomonadati</taxon>
        <taxon>Pseudomonadota</taxon>
        <taxon>Alphaproteobacteria</taxon>
        <taxon>Hyphomicrobiales</taxon>
        <taxon>Tepidamorphaceae</taxon>
        <taxon>Lutibaculum</taxon>
    </lineage>
</organism>
<comment type="caution">
    <text evidence="3">The sequence shown here is derived from an EMBL/GenBank/DDBJ whole genome shotgun (WGS) entry which is preliminary data.</text>
</comment>
<name>V4RJM2_9HYPH</name>
<feature type="compositionally biased region" description="Acidic residues" evidence="1">
    <location>
        <begin position="152"/>
        <end position="162"/>
    </location>
</feature>
<feature type="compositionally biased region" description="Basic and acidic residues" evidence="1">
    <location>
        <begin position="115"/>
        <end position="128"/>
    </location>
</feature>
<keyword evidence="2" id="KW-0812">Transmembrane</keyword>
<protein>
    <submittedName>
        <fullName evidence="3">Uncharacterized protein</fullName>
    </submittedName>
</protein>
<dbReference type="Proteomes" id="UP000017819">
    <property type="component" value="Unassembled WGS sequence"/>
</dbReference>
<proteinExistence type="predicted"/>
<keyword evidence="2" id="KW-0472">Membrane</keyword>
<evidence type="ECO:0000256" key="1">
    <source>
        <dbReference type="SAM" id="MobiDB-lite"/>
    </source>
</evidence>
<gene>
    <name evidence="3" type="ORF">N177_3503</name>
</gene>
<keyword evidence="2" id="KW-1133">Transmembrane helix</keyword>